<dbReference type="AlphaFoldDB" id="A0A0A9FT95"/>
<accession>A0A0A9FT95</accession>
<reference evidence="1" key="1">
    <citation type="submission" date="2014-09" db="EMBL/GenBank/DDBJ databases">
        <authorList>
            <person name="Magalhaes I.L.F."/>
            <person name="Oliveira U."/>
            <person name="Santos F.R."/>
            <person name="Vidigal T.H.D.A."/>
            <person name="Brescovit A.D."/>
            <person name="Santos A.J."/>
        </authorList>
    </citation>
    <scope>NUCLEOTIDE SEQUENCE</scope>
    <source>
        <tissue evidence="1">Shoot tissue taken approximately 20 cm above the soil surface</tissue>
    </source>
</reference>
<sequence length="32" mass="3732">MATLRIPSRGRSRAIITRHSTLLIPIERYKPQ</sequence>
<proteinExistence type="predicted"/>
<dbReference type="EMBL" id="GBRH01183432">
    <property type="protein sequence ID" value="JAE14464.1"/>
    <property type="molecule type" value="Transcribed_RNA"/>
</dbReference>
<organism evidence="1">
    <name type="scientific">Arundo donax</name>
    <name type="common">Giant reed</name>
    <name type="synonym">Donax arundinaceus</name>
    <dbReference type="NCBI Taxonomy" id="35708"/>
    <lineage>
        <taxon>Eukaryota</taxon>
        <taxon>Viridiplantae</taxon>
        <taxon>Streptophyta</taxon>
        <taxon>Embryophyta</taxon>
        <taxon>Tracheophyta</taxon>
        <taxon>Spermatophyta</taxon>
        <taxon>Magnoliopsida</taxon>
        <taxon>Liliopsida</taxon>
        <taxon>Poales</taxon>
        <taxon>Poaceae</taxon>
        <taxon>PACMAD clade</taxon>
        <taxon>Arundinoideae</taxon>
        <taxon>Arundineae</taxon>
        <taxon>Arundo</taxon>
    </lineage>
</organism>
<evidence type="ECO:0000313" key="1">
    <source>
        <dbReference type="EMBL" id="JAE14464.1"/>
    </source>
</evidence>
<name>A0A0A9FT95_ARUDO</name>
<reference evidence="1" key="2">
    <citation type="journal article" date="2015" name="Data Brief">
        <title>Shoot transcriptome of the giant reed, Arundo donax.</title>
        <authorList>
            <person name="Barrero R.A."/>
            <person name="Guerrero F.D."/>
            <person name="Moolhuijzen P."/>
            <person name="Goolsby J.A."/>
            <person name="Tidwell J."/>
            <person name="Bellgard S.E."/>
            <person name="Bellgard M.I."/>
        </authorList>
    </citation>
    <scope>NUCLEOTIDE SEQUENCE</scope>
    <source>
        <tissue evidence="1">Shoot tissue taken approximately 20 cm above the soil surface</tissue>
    </source>
</reference>
<protein>
    <submittedName>
        <fullName evidence="1">Uncharacterized protein</fullName>
    </submittedName>
</protein>